<dbReference type="Proteomes" id="UP001332243">
    <property type="component" value="Unassembled WGS sequence"/>
</dbReference>
<dbReference type="RefSeq" id="WP_331212895.1">
    <property type="nucleotide sequence ID" value="NZ_JAZGQK010000003.1"/>
</dbReference>
<evidence type="ECO:0000256" key="1">
    <source>
        <dbReference type="SAM" id="SignalP"/>
    </source>
</evidence>
<keyword evidence="3" id="KW-1185">Reference proteome</keyword>
<dbReference type="InterPro" id="IPR028994">
    <property type="entry name" value="Integrin_alpha_N"/>
</dbReference>
<feature type="chain" id="PRO_5045176542" evidence="1">
    <location>
        <begin position="21"/>
        <end position="372"/>
    </location>
</feature>
<gene>
    <name evidence="2" type="ORF">V1633_04650</name>
</gene>
<name>A0ABU7RMT3_9ACTN</name>
<comment type="caution">
    <text evidence="2">The sequence shown here is derived from an EMBL/GenBank/DDBJ whole genome shotgun (WGS) entry which is preliminary data.</text>
</comment>
<sequence>MWSRRVTTLTILTTAVTAAAAFVATPSAVAERAGDPIYGDFNMDMIRDRVVLGAINPNLCSMIVEYGAGQGVFVPPIAFVYQAPGVTTGTNCPDIGTAFDADNDQTDELYVAWSNGPPPGVTYNRLIIDQNFTTLLTYQAAQINAPTVVGSADFTGTGRALPFVIGPGGYSTAILVEGLPVVGPQQWCSVDAPAFVHARFDNDAAIDTLLSYRRACGDNSSGVVVLFDDGTVRRLEHDPAGESRWRVTTAYLSPDQLLDVRAENLGTGRVEYYYSTGLGDFVRGPKANTDRVTLPRSRPIAIDVLANDWTASETEVIVTTPPRYGRVQVLSDRRILYSPNPTHGRTDRFTYALLREGRRSSAVVYLTFPAAP</sequence>
<dbReference type="Pfam" id="PF17963">
    <property type="entry name" value="Big_9"/>
    <property type="match status" value="1"/>
</dbReference>
<reference evidence="2 3" key="1">
    <citation type="submission" date="2024-01" db="EMBL/GenBank/DDBJ databases">
        <title>Genome insights into Plantactinospora sonchi sp. nov.</title>
        <authorList>
            <person name="Wang L."/>
        </authorList>
    </citation>
    <scope>NUCLEOTIDE SEQUENCE [LARGE SCALE GENOMIC DNA]</scope>
    <source>
        <strain evidence="2 3">NEAU-QY2</strain>
    </source>
</reference>
<protein>
    <submittedName>
        <fullName evidence="2">Ig-like domain-containing protein</fullName>
    </submittedName>
</protein>
<evidence type="ECO:0000313" key="3">
    <source>
        <dbReference type="Proteomes" id="UP001332243"/>
    </source>
</evidence>
<dbReference type="EMBL" id="JAZGQK010000003">
    <property type="protein sequence ID" value="MEE6257781.1"/>
    <property type="molecule type" value="Genomic_DNA"/>
</dbReference>
<proteinExistence type="predicted"/>
<dbReference type="SUPFAM" id="SSF69318">
    <property type="entry name" value="Integrin alpha N-terminal domain"/>
    <property type="match status" value="1"/>
</dbReference>
<feature type="signal peptide" evidence="1">
    <location>
        <begin position="1"/>
        <end position="20"/>
    </location>
</feature>
<keyword evidence="1" id="KW-0732">Signal</keyword>
<organism evidence="2 3">
    <name type="scientific">Plantactinospora sonchi</name>
    <dbReference type="NCBI Taxonomy" id="1544735"/>
    <lineage>
        <taxon>Bacteria</taxon>
        <taxon>Bacillati</taxon>
        <taxon>Actinomycetota</taxon>
        <taxon>Actinomycetes</taxon>
        <taxon>Micromonosporales</taxon>
        <taxon>Micromonosporaceae</taxon>
        <taxon>Plantactinospora</taxon>
    </lineage>
</organism>
<accession>A0ABU7RMT3</accession>
<evidence type="ECO:0000313" key="2">
    <source>
        <dbReference type="EMBL" id="MEE6257781.1"/>
    </source>
</evidence>